<dbReference type="Proteomes" id="UP000015104">
    <property type="component" value="Unassembled WGS sequence"/>
</dbReference>
<dbReference type="Pfam" id="PF23565">
    <property type="entry name" value="ARM_TANGO6"/>
    <property type="match status" value="1"/>
</dbReference>
<reference evidence="2" key="2">
    <citation type="submission" date="2015-06" db="UniProtKB">
        <authorList>
            <consortium name="EnsemblMetazoa"/>
        </authorList>
    </citation>
    <scope>IDENTIFICATION</scope>
</reference>
<keyword evidence="3" id="KW-1185">Reference proteome</keyword>
<accession>T1JU53</accession>
<protein>
    <recommendedName>
        <fullName evidence="1">TANGO6 HEAT repeat domain-containing protein</fullName>
    </recommendedName>
</protein>
<dbReference type="InterPro" id="IPR039600">
    <property type="entry name" value="TANGO6/Rtp1"/>
</dbReference>
<organism evidence="2 3">
    <name type="scientific">Tetranychus urticae</name>
    <name type="common">Two-spotted spider mite</name>
    <dbReference type="NCBI Taxonomy" id="32264"/>
    <lineage>
        <taxon>Eukaryota</taxon>
        <taxon>Metazoa</taxon>
        <taxon>Ecdysozoa</taxon>
        <taxon>Arthropoda</taxon>
        <taxon>Chelicerata</taxon>
        <taxon>Arachnida</taxon>
        <taxon>Acari</taxon>
        <taxon>Acariformes</taxon>
        <taxon>Trombidiformes</taxon>
        <taxon>Prostigmata</taxon>
        <taxon>Eleutherengona</taxon>
        <taxon>Raphignathae</taxon>
        <taxon>Tetranychoidea</taxon>
        <taxon>Tetranychidae</taxon>
        <taxon>Tetranychus</taxon>
    </lineage>
</organism>
<dbReference type="HOGENOM" id="CLU_661098_0_0_1"/>
<evidence type="ECO:0000313" key="2">
    <source>
        <dbReference type="EnsemblMetazoa" id="tetur01g16525.1"/>
    </source>
</evidence>
<reference evidence="3" key="1">
    <citation type="submission" date="2011-08" db="EMBL/GenBank/DDBJ databases">
        <authorList>
            <person name="Rombauts S."/>
        </authorList>
    </citation>
    <scope>NUCLEOTIDE SEQUENCE</scope>
    <source>
        <strain evidence="3">London</strain>
    </source>
</reference>
<dbReference type="PANTHER" id="PTHR20959:SF1">
    <property type="entry name" value="TRANSPORT AND GOLGI ORGANIZATION PROTEIN 6 HOMOLOG"/>
    <property type="match status" value="1"/>
</dbReference>
<evidence type="ECO:0000313" key="3">
    <source>
        <dbReference type="Proteomes" id="UP000015104"/>
    </source>
</evidence>
<dbReference type="AlphaFoldDB" id="T1JU53"/>
<proteinExistence type="predicted"/>
<dbReference type="EnsemblMetazoa" id="tetur01g16525.1">
    <property type="protein sequence ID" value="tetur01g16525.1"/>
    <property type="gene ID" value="tetur01g16525"/>
</dbReference>
<name>T1JU53_TETUR</name>
<sequence length="416" mass="47904">MEDNNPDPHFNLKSIEERLDRIEKETRPKKIEGNIIFRLLSIFKNNKEMNDEDFKSVAEDLSYVLIQKNGLLKFIQATRVGSSSEIATTLHQRFRGLSYIITNIPAIYCDPDDFYGSLCKQVILILSKGDADKQTWKLATYIFIALYEKNQSFGKAKLIKPLTDAICCKESYLTLTQSIICIHRLILSDFDKNQFIPVFPNILAIYTTLCEIVSPIKSAAKEIAIDILKYVDHSKYILDASLYNLQISSNLYSTGLIKYENEEMLTVIPNSNLNDVSMDDDIVIDKIVTAISFILDELGVEFKFDFFLILYEKGYLPYFNTCVCASLAAPMQEQISSFMINQVIQYLTSNLRRVTSDSNDSIQSMMETKNMQEEIQFMKETKIMDMENSWMLVQLVSIRIDVKDKVKPFKTLMFIL</sequence>
<dbReference type="InterPro" id="IPR057407">
    <property type="entry name" value="HEAT_TANGO6"/>
</dbReference>
<dbReference type="EMBL" id="CAEY01000462">
    <property type="status" value="NOT_ANNOTATED_CDS"/>
    <property type="molecule type" value="Genomic_DNA"/>
</dbReference>
<feature type="domain" description="TANGO6 HEAT repeat" evidence="1">
    <location>
        <begin position="65"/>
        <end position="229"/>
    </location>
</feature>
<dbReference type="GO" id="GO:0009306">
    <property type="term" value="P:protein secretion"/>
    <property type="evidence" value="ECO:0007669"/>
    <property type="project" value="TreeGrafter"/>
</dbReference>
<evidence type="ECO:0000259" key="1">
    <source>
        <dbReference type="Pfam" id="PF23565"/>
    </source>
</evidence>
<dbReference type="PANTHER" id="PTHR20959">
    <property type="entry name" value="TRANSPORT AND GOLGI ORGANIZATION PROTEIN 6 FAMILY MEMBER"/>
    <property type="match status" value="1"/>
</dbReference>